<protein>
    <submittedName>
        <fullName evidence="2">Uncharacterized protein</fullName>
    </submittedName>
</protein>
<organism evidence="2 3">
    <name type="scientific">Flemingia macrophylla</name>
    <dbReference type="NCBI Taxonomy" id="520843"/>
    <lineage>
        <taxon>Eukaryota</taxon>
        <taxon>Viridiplantae</taxon>
        <taxon>Streptophyta</taxon>
        <taxon>Embryophyta</taxon>
        <taxon>Tracheophyta</taxon>
        <taxon>Spermatophyta</taxon>
        <taxon>Magnoliopsida</taxon>
        <taxon>eudicotyledons</taxon>
        <taxon>Gunneridae</taxon>
        <taxon>Pentapetalae</taxon>
        <taxon>rosids</taxon>
        <taxon>fabids</taxon>
        <taxon>Fabales</taxon>
        <taxon>Fabaceae</taxon>
        <taxon>Papilionoideae</taxon>
        <taxon>50 kb inversion clade</taxon>
        <taxon>NPAAA clade</taxon>
        <taxon>indigoferoid/millettioid clade</taxon>
        <taxon>Phaseoleae</taxon>
        <taxon>Flemingia</taxon>
    </lineage>
</organism>
<keyword evidence="3" id="KW-1185">Reference proteome</keyword>
<sequence>MELMKDMVPQLIKVIHVAPNEHVENFIVGDAFLRSVLGGSLVSNPSLLLLVIAFARREANMRAGIVTFPEKKDFPWS</sequence>
<dbReference type="Proteomes" id="UP001603857">
    <property type="component" value="Unassembled WGS sequence"/>
</dbReference>
<evidence type="ECO:0000313" key="3">
    <source>
        <dbReference type="Proteomes" id="UP001603857"/>
    </source>
</evidence>
<keyword evidence="1" id="KW-0472">Membrane</keyword>
<accession>A0ABD1NHC9</accession>
<evidence type="ECO:0000256" key="1">
    <source>
        <dbReference type="SAM" id="Phobius"/>
    </source>
</evidence>
<proteinExistence type="predicted"/>
<gene>
    <name evidence="2" type="ORF">Fmac_001531</name>
</gene>
<keyword evidence="1" id="KW-1133">Transmembrane helix</keyword>
<dbReference type="EMBL" id="JBGMDY010000001">
    <property type="protein sequence ID" value="KAL2347531.1"/>
    <property type="molecule type" value="Genomic_DNA"/>
</dbReference>
<dbReference type="AlphaFoldDB" id="A0ABD1NHC9"/>
<reference evidence="2 3" key="1">
    <citation type="submission" date="2024-08" db="EMBL/GenBank/DDBJ databases">
        <title>Insights into the chromosomal genome structure of Flemingia macrophylla.</title>
        <authorList>
            <person name="Ding Y."/>
            <person name="Zhao Y."/>
            <person name="Bi W."/>
            <person name="Wu M."/>
            <person name="Zhao G."/>
            <person name="Gong Y."/>
            <person name="Li W."/>
            <person name="Zhang P."/>
        </authorList>
    </citation>
    <scope>NUCLEOTIDE SEQUENCE [LARGE SCALE GENOMIC DNA]</scope>
    <source>
        <strain evidence="2">DYQJB</strain>
        <tissue evidence="2">Leaf</tissue>
    </source>
</reference>
<comment type="caution">
    <text evidence="2">The sequence shown here is derived from an EMBL/GenBank/DDBJ whole genome shotgun (WGS) entry which is preliminary data.</text>
</comment>
<feature type="transmembrane region" description="Helical" evidence="1">
    <location>
        <begin position="31"/>
        <end position="55"/>
    </location>
</feature>
<name>A0ABD1NHC9_9FABA</name>
<keyword evidence="1" id="KW-0812">Transmembrane</keyword>
<evidence type="ECO:0000313" key="2">
    <source>
        <dbReference type="EMBL" id="KAL2347531.1"/>
    </source>
</evidence>